<evidence type="ECO:0000256" key="10">
    <source>
        <dbReference type="ARBA" id="ARBA00023004"/>
    </source>
</evidence>
<dbReference type="PRINTS" id="PR00385">
    <property type="entry name" value="P450"/>
</dbReference>
<dbReference type="InterPro" id="IPR001128">
    <property type="entry name" value="Cyt_P450"/>
</dbReference>
<organism evidence="15">
    <name type="scientific">Xenopsylla cheopis</name>
    <name type="common">Oriental rat flea</name>
    <name type="synonym">Pulex cheopis</name>
    <dbReference type="NCBI Taxonomy" id="163159"/>
    <lineage>
        <taxon>Eukaryota</taxon>
        <taxon>Metazoa</taxon>
        <taxon>Ecdysozoa</taxon>
        <taxon>Arthropoda</taxon>
        <taxon>Hexapoda</taxon>
        <taxon>Insecta</taxon>
        <taxon>Pterygota</taxon>
        <taxon>Neoptera</taxon>
        <taxon>Endopterygota</taxon>
        <taxon>Siphonaptera</taxon>
        <taxon>Pulicidae</taxon>
        <taxon>Xenopsyllinae</taxon>
        <taxon>Xenopsylla</taxon>
    </lineage>
</organism>
<dbReference type="SUPFAM" id="SSF48264">
    <property type="entry name" value="Cytochrome P450"/>
    <property type="match status" value="1"/>
</dbReference>
<dbReference type="InterPro" id="IPR002401">
    <property type="entry name" value="Cyt_P450_E_grp-I"/>
</dbReference>
<dbReference type="PANTHER" id="PTHR24292:SF54">
    <property type="entry name" value="CYP9F3-RELATED"/>
    <property type="match status" value="1"/>
</dbReference>
<dbReference type="AlphaFoldDB" id="A0A6M2DZU0"/>
<dbReference type="InterPro" id="IPR050476">
    <property type="entry name" value="Insect_CytP450_Detox"/>
</dbReference>
<name>A0A6M2DZU0_XENCH</name>
<keyword evidence="8" id="KW-0492">Microsome</keyword>
<evidence type="ECO:0000256" key="3">
    <source>
        <dbReference type="ARBA" id="ARBA00004406"/>
    </source>
</evidence>
<keyword evidence="5 13" id="KW-0349">Heme</keyword>
<sequence>MLTFLILAIIVICVFYKYATLKFDRFKGTNVPYVEPVALFGNMLSFVLRKEDAIQCFGKIYDMFPRNRFVGIFHMRMPSILLRDPQLIRQVVIKDFDSFVNRGQFFNPDSDPLLANSLFNLQDQKWRDMRATLSPAFTGSKMRQMFQLVSESVDQLLTYLDQETLVEGSSDIELKQLITKFTNDVVATCALGVKVDTLKDPGNIFYKMAKKVGNFNDFWQGMKLFGLAVAPKIMKLLNIKLIGDDCSNFFLKLVQDTMIKRKEESIFRPDMIHLLMEAKKGTLENETSSESVIKESESFAATDSHVEKLRSRRRDWTNVEITAQATLFFLAGIDTIASTTCFVAYELAVNLELQQTLQREIDQVCDEQQKLGEQEINYEIVQKMKFLDMVVSEGLRKWPPAPAVDRVCSKNYVFEDFDESKFEIKKGESIFLPIYNIHHDKKYYENPEKFDPYRFSEENKIKIKPFTYIPFGVGPRNCIGSRFALMEMKSVS</sequence>
<evidence type="ECO:0000256" key="4">
    <source>
        <dbReference type="ARBA" id="ARBA00010617"/>
    </source>
</evidence>
<keyword evidence="6 13" id="KW-0479">Metal-binding</keyword>
<dbReference type="FunFam" id="1.10.630.10:FF:000042">
    <property type="entry name" value="Cytochrome P450"/>
    <property type="match status" value="1"/>
</dbReference>
<evidence type="ECO:0000256" key="2">
    <source>
        <dbReference type="ARBA" id="ARBA00004174"/>
    </source>
</evidence>
<evidence type="ECO:0000256" key="11">
    <source>
        <dbReference type="ARBA" id="ARBA00023033"/>
    </source>
</evidence>
<evidence type="ECO:0000256" key="5">
    <source>
        <dbReference type="ARBA" id="ARBA00022617"/>
    </source>
</evidence>
<dbReference type="GO" id="GO:0005789">
    <property type="term" value="C:endoplasmic reticulum membrane"/>
    <property type="evidence" value="ECO:0007669"/>
    <property type="project" value="UniProtKB-SubCell"/>
</dbReference>
<evidence type="ECO:0000256" key="6">
    <source>
        <dbReference type="ARBA" id="ARBA00022723"/>
    </source>
</evidence>
<dbReference type="Gene3D" id="1.10.630.10">
    <property type="entry name" value="Cytochrome P450"/>
    <property type="match status" value="1"/>
</dbReference>
<comment type="cofactor">
    <cofactor evidence="1 13">
        <name>heme</name>
        <dbReference type="ChEBI" id="CHEBI:30413"/>
    </cofactor>
</comment>
<evidence type="ECO:0000313" key="15">
    <source>
        <dbReference type="EMBL" id="NOV51819.1"/>
    </source>
</evidence>
<dbReference type="InterPro" id="IPR036396">
    <property type="entry name" value="Cyt_P450_sf"/>
</dbReference>
<dbReference type="PROSITE" id="PS00086">
    <property type="entry name" value="CYTOCHROME_P450"/>
    <property type="match status" value="1"/>
</dbReference>
<dbReference type="GO" id="GO:0004497">
    <property type="term" value="F:monooxygenase activity"/>
    <property type="evidence" value="ECO:0007669"/>
    <property type="project" value="UniProtKB-KW"/>
</dbReference>
<keyword evidence="9 14" id="KW-0560">Oxidoreductase</keyword>
<dbReference type="GO" id="GO:0005506">
    <property type="term" value="F:iron ion binding"/>
    <property type="evidence" value="ECO:0007669"/>
    <property type="project" value="InterPro"/>
</dbReference>
<protein>
    <submittedName>
        <fullName evidence="15">Putative cytochrome</fullName>
    </submittedName>
</protein>
<keyword evidence="11 14" id="KW-0503">Monooxygenase</keyword>
<evidence type="ECO:0000256" key="1">
    <source>
        <dbReference type="ARBA" id="ARBA00001971"/>
    </source>
</evidence>
<evidence type="ECO:0000256" key="9">
    <source>
        <dbReference type="ARBA" id="ARBA00023002"/>
    </source>
</evidence>
<comment type="similarity">
    <text evidence="4 14">Belongs to the cytochrome P450 family.</text>
</comment>
<proteinExistence type="inferred from homology"/>
<accession>A0A6M2DZU0</accession>
<evidence type="ECO:0000256" key="7">
    <source>
        <dbReference type="ARBA" id="ARBA00022824"/>
    </source>
</evidence>
<dbReference type="CDD" id="cd11056">
    <property type="entry name" value="CYP6-like"/>
    <property type="match status" value="1"/>
</dbReference>
<evidence type="ECO:0000256" key="8">
    <source>
        <dbReference type="ARBA" id="ARBA00022848"/>
    </source>
</evidence>
<feature type="binding site" description="axial binding residue" evidence="13">
    <location>
        <position position="478"/>
    </location>
    <ligand>
        <name>heme</name>
        <dbReference type="ChEBI" id="CHEBI:30413"/>
    </ligand>
    <ligandPart>
        <name>Fe</name>
        <dbReference type="ChEBI" id="CHEBI:18248"/>
    </ligandPart>
</feature>
<keyword evidence="7" id="KW-0256">Endoplasmic reticulum</keyword>
<evidence type="ECO:0000256" key="13">
    <source>
        <dbReference type="PIRSR" id="PIRSR602401-1"/>
    </source>
</evidence>
<dbReference type="EMBL" id="GIIL01008093">
    <property type="protein sequence ID" value="NOV51819.1"/>
    <property type="molecule type" value="Transcribed_RNA"/>
</dbReference>
<dbReference type="PRINTS" id="PR00463">
    <property type="entry name" value="EP450I"/>
</dbReference>
<keyword evidence="10 13" id="KW-0408">Iron</keyword>
<dbReference type="Pfam" id="PF00067">
    <property type="entry name" value="p450"/>
    <property type="match status" value="1"/>
</dbReference>
<evidence type="ECO:0000256" key="14">
    <source>
        <dbReference type="RuleBase" id="RU000461"/>
    </source>
</evidence>
<dbReference type="GO" id="GO:0016705">
    <property type="term" value="F:oxidoreductase activity, acting on paired donors, with incorporation or reduction of molecular oxygen"/>
    <property type="evidence" value="ECO:0007669"/>
    <property type="project" value="InterPro"/>
</dbReference>
<evidence type="ECO:0000256" key="12">
    <source>
        <dbReference type="ARBA" id="ARBA00023136"/>
    </source>
</evidence>
<reference evidence="15" key="1">
    <citation type="submission" date="2020-03" db="EMBL/GenBank/DDBJ databases">
        <title>Transcriptomic Profiling of the Digestive Tract of the Rat Flea, Xenopsylla cheopis, Following Blood Feeding and Infection with Yersinia pestis.</title>
        <authorList>
            <person name="Bland D.M."/>
            <person name="Martens C.A."/>
            <person name="Virtaneva K."/>
            <person name="Kanakabandi K."/>
            <person name="Long D."/>
            <person name="Rosenke R."/>
            <person name="Saturday G.A."/>
            <person name="Hoyt F.H."/>
            <person name="Bruno D.P."/>
            <person name="Ribeiro J.M.C."/>
            <person name="Hinnebusch J."/>
        </authorList>
    </citation>
    <scope>NUCLEOTIDE SEQUENCE</scope>
</reference>
<keyword evidence="12" id="KW-0472">Membrane</keyword>
<comment type="subcellular location">
    <subcellularLocation>
        <location evidence="3">Endoplasmic reticulum membrane</location>
        <topology evidence="3">Peripheral membrane protein</topology>
    </subcellularLocation>
    <subcellularLocation>
        <location evidence="2">Microsome membrane</location>
        <topology evidence="2">Peripheral membrane protein</topology>
    </subcellularLocation>
</comment>
<dbReference type="GO" id="GO:0020037">
    <property type="term" value="F:heme binding"/>
    <property type="evidence" value="ECO:0007669"/>
    <property type="project" value="InterPro"/>
</dbReference>
<dbReference type="InterPro" id="IPR017972">
    <property type="entry name" value="Cyt_P450_CS"/>
</dbReference>
<dbReference type="PANTHER" id="PTHR24292">
    <property type="entry name" value="CYTOCHROME P450"/>
    <property type="match status" value="1"/>
</dbReference>